<dbReference type="Pfam" id="PF20228">
    <property type="entry name" value="DUF6587"/>
    <property type="match status" value="1"/>
</dbReference>
<dbReference type="Proteomes" id="UP000294862">
    <property type="component" value="Unassembled WGS sequence"/>
</dbReference>
<dbReference type="InterPro" id="IPR046494">
    <property type="entry name" value="DUF6587"/>
</dbReference>
<dbReference type="EMBL" id="SLWQ01000004">
    <property type="protein sequence ID" value="TCO40795.1"/>
    <property type="molecule type" value="Genomic_DNA"/>
</dbReference>
<dbReference type="AlphaFoldDB" id="A0A4R2IDT7"/>
<dbReference type="RefSeq" id="WP_131997132.1">
    <property type="nucleotide sequence ID" value="NZ_JACGXM010000010.1"/>
</dbReference>
<organism evidence="1 2">
    <name type="scientific">Dokdonella fugitiva</name>
    <dbReference type="NCBI Taxonomy" id="328517"/>
    <lineage>
        <taxon>Bacteria</taxon>
        <taxon>Pseudomonadati</taxon>
        <taxon>Pseudomonadota</taxon>
        <taxon>Gammaproteobacteria</taxon>
        <taxon>Lysobacterales</taxon>
        <taxon>Rhodanobacteraceae</taxon>
        <taxon>Dokdonella</taxon>
    </lineage>
</organism>
<accession>A0A4R2IDT7</accession>
<keyword evidence="2" id="KW-1185">Reference proteome</keyword>
<evidence type="ECO:0000313" key="2">
    <source>
        <dbReference type="Proteomes" id="UP000294862"/>
    </source>
</evidence>
<protein>
    <submittedName>
        <fullName evidence="1">Uncharacterized protein</fullName>
    </submittedName>
</protein>
<dbReference type="OrthoDB" id="8687688at2"/>
<evidence type="ECO:0000313" key="1">
    <source>
        <dbReference type="EMBL" id="TCO40795.1"/>
    </source>
</evidence>
<proteinExistence type="predicted"/>
<reference evidence="1 2" key="1">
    <citation type="journal article" date="2015" name="Stand. Genomic Sci.">
        <title>Genomic Encyclopedia of Bacterial and Archaeal Type Strains, Phase III: the genomes of soil and plant-associated and newly described type strains.</title>
        <authorList>
            <person name="Whitman W.B."/>
            <person name="Woyke T."/>
            <person name="Klenk H.P."/>
            <person name="Zhou Y."/>
            <person name="Lilburn T.G."/>
            <person name="Beck B.J."/>
            <person name="De Vos P."/>
            <person name="Vandamme P."/>
            <person name="Eisen J.A."/>
            <person name="Garrity G."/>
            <person name="Hugenholtz P."/>
            <person name="Kyrpides N.C."/>
        </authorList>
    </citation>
    <scope>NUCLEOTIDE SEQUENCE [LARGE SCALE GENOMIC DNA]</scope>
    <source>
        <strain evidence="1 2">A3</strain>
    </source>
</reference>
<sequence length="101" mass="10749">MSAMVLQAVVIALVVAWSAWFALHRLLPVTTRRLQARLFAPLDRAGMPAWLRTLGARLQPKATTGASCGDGCSSCGGCSAAQARPDDAPIPLVFRPRPKAH</sequence>
<name>A0A4R2IDT7_9GAMM</name>
<comment type="caution">
    <text evidence="1">The sequence shown here is derived from an EMBL/GenBank/DDBJ whole genome shotgun (WGS) entry which is preliminary data.</text>
</comment>
<gene>
    <name evidence="1" type="ORF">EV148_104157</name>
</gene>